<proteinExistence type="predicted"/>
<name>A0ABV7AYI9_9GAMM</name>
<dbReference type="EMBL" id="JBHRSJ010000035">
    <property type="protein sequence ID" value="MFC2974648.1"/>
    <property type="molecule type" value="Genomic_DNA"/>
</dbReference>
<dbReference type="RefSeq" id="WP_377816905.1">
    <property type="nucleotide sequence ID" value="NZ_JBHRSJ010000035.1"/>
</dbReference>
<protein>
    <submittedName>
        <fullName evidence="1">Uncharacterized protein</fullName>
    </submittedName>
</protein>
<gene>
    <name evidence="1" type="ORF">ACFOJE_20870</name>
</gene>
<dbReference type="Proteomes" id="UP001595457">
    <property type="component" value="Unassembled WGS sequence"/>
</dbReference>
<evidence type="ECO:0000313" key="2">
    <source>
        <dbReference type="Proteomes" id="UP001595457"/>
    </source>
</evidence>
<sequence length="77" mass="8163">MTERTDIQQLADQVENCITAIIGLAKAVHEDLAFEGSDAGPRMSTTEVDAIHFSIITIAQVAGNDLATLLNKLGVPV</sequence>
<organism evidence="1 2">
    <name type="scientific">Azotobacter bryophylli</name>
    <dbReference type="NCBI Taxonomy" id="1986537"/>
    <lineage>
        <taxon>Bacteria</taxon>
        <taxon>Pseudomonadati</taxon>
        <taxon>Pseudomonadota</taxon>
        <taxon>Gammaproteobacteria</taxon>
        <taxon>Pseudomonadales</taxon>
        <taxon>Pseudomonadaceae</taxon>
        <taxon>Azotobacter</taxon>
    </lineage>
</organism>
<evidence type="ECO:0000313" key="1">
    <source>
        <dbReference type="EMBL" id="MFC2974648.1"/>
    </source>
</evidence>
<reference evidence="2" key="1">
    <citation type="journal article" date="2019" name="Int. J. Syst. Evol. Microbiol.">
        <title>The Global Catalogue of Microorganisms (GCM) 10K type strain sequencing project: providing services to taxonomists for standard genome sequencing and annotation.</title>
        <authorList>
            <consortium name="The Broad Institute Genomics Platform"/>
            <consortium name="The Broad Institute Genome Sequencing Center for Infectious Disease"/>
            <person name="Wu L."/>
            <person name="Ma J."/>
        </authorList>
    </citation>
    <scope>NUCLEOTIDE SEQUENCE [LARGE SCALE GENOMIC DNA]</scope>
    <source>
        <strain evidence="2">KCTC 62195</strain>
    </source>
</reference>
<accession>A0ABV7AYI9</accession>
<keyword evidence="2" id="KW-1185">Reference proteome</keyword>
<comment type="caution">
    <text evidence="1">The sequence shown here is derived from an EMBL/GenBank/DDBJ whole genome shotgun (WGS) entry which is preliminary data.</text>
</comment>